<organism evidence="1 2">
    <name type="scientific">Caulobacter segnis</name>
    <dbReference type="NCBI Taxonomy" id="88688"/>
    <lineage>
        <taxon>Bacteria</taxon>
        <taxon>Pseudomonadati</taxon>
        <taxon>Pseudomonadota</taxon>
        <taxon>Alphaproteobacteria</taxon>
        <taxon>Caulobacterales</taxon>
        <taxon>Caulobacteraceae</taxon>
        <taxon>Caulobacter</taxon>
    </lineage>
</organism>
<gene>
    <name evidence="1" type="ORF">MZV50_22625</name>
</gene>
<name>A0ABY4ZRF6_9CAUL</name>
<dbReference type="Proteomes" id="UP001057520">
    <property type="component" value="Chromosome"/>
</dbReference>
<dbReference type="EMBL" id="CP096040">
    <property type="protein sequence ID" value="USQ95313.1"/>
    <property type="molecule type" value="Genomic_DNA"/>
</dbReference>
<protein>
    <submittedName>
        <fullName evidence="1">Uncharacterized protein</fullName>
    </submittedName>
</protein>
<keyword evidence="2" id="KW-1185">Reference proteome</keyword>
<evidence type="ECO:0000313" key="1">
    <source>
        <dbReference type="EMBL" id="USQ95313.1"/>
    </source>
</evidence>
<evidence type="ECO:0000313" key="2">
    <source>
        <dbReference type="Proteomes" id="UP001057520"/>
    </source>
</evidence>
<accession>A0ABY4ZRF6</accession>
<sequence length="71" mass="7518">MAQTDLSFCLETASAKTSPHESPAIAPGPGFVVGAASRRSNLQGQFDPGSAGGEFRHRKEVCFEINGAFYD</sequence>
<proteinExistence type="predicted"/>
<reference evidence="1 2" key="1">
    <citation type="submission" date="2022-04" db="EMBL/GenBank/DDBJ databases">
        <title>Genome sequence of soybean root-associated Caulobacter segnis RL271.</title>
        <authorList>
            <person name="Longley R."/>
            <person name="Bonito G."/>
            <person name="Trigodet F."/>
            <person name="Crosson S."/>
            <person name="Fiebig A."/>
        </authorList>
    </citation>
    <scope>NUCLEOTIDE SEQUENCE [LARGE SCALE GENOMIC DNA]</scope>
    <source>
        <strain evidence="1 2">RL271</strain>
    </source>
</reference>